<name>A0ABS4HRI9_9BACL</name>
<dbReference type="PROSITE" id="PS51272">
    <property type="entry name" value="SLH"/>
    <property type="match status" value="2"/>
</dbReference>
<feature type="domain" description="SLH" evidence="2">
    <location>
        <begin position="28"/>
        <end position="91"/>
    </location>
</feature>
<dbReference type="PANTHER" id="PTHR43308:SF5">
    <property type="entry name" value="S-LAYER PROTEIN _ PEPTIDOGLYCAN ENDO-BETA-N-ACETYLGLUCOSAMINIDASE"/>
    <property type="match status" value="1"/>
</dbReference>
<feature type="domain" description="SLH" evidence="2">
    <location>
        <begin position="92"/>
        <end position="150"/>
    </location>
</feature>
<accession>A0ABS4HRI9</accession>
<dbReference type="InterPro" id="IPR001119">
    <property type="entry name" value="SLH_dom"/>
</dbReference>
<dbReference type="PANTHER" id="PTHR43308">
    <property type="entry name" value="OUTER MEMBRANE PROTEIN ALPHA-RELATED"/>
    <property type="match status" value="1"/>
</dbReference>
<dbReference type="Pfam" id="PF00395">
    <property type="entry name" value="SLH"/>
    <property type="match status" value="2"/>
</dbReference>
<dbReference type="Proteomes" id="UP001519344">
    <property type="component" value="Unassembled WGS sequence"/>
</dbReference>
<protein>
    <recommendedName>
        <fullName evidence="2">SLH domain-containing protein</fullName>
    </recommendedName>
</protein>
<keyword evidence="1" id="KW-0732">Signal</keyword>
<sequence>MIRKQRLIGMVGMVVCCGLLFGNSVLADTGKYQDVPDGYVYKKYIEELSAQKLVEGTADGQFSPDSPLTREQFAKLVVMVFGLPTVDGGIPFQDCTEAWSMPYILSAYKAGIIQGTSEESFSPKQYVRKQEAAVMLSRLFPTDAVQKNEQDWAGGALTLIRNEVLPVPLQSMLVDVQAPLSRGEAAALLSLTLQAREQGSSSAKPKPMPFPGQAVSYHKDNWFSLELKQEQYVQLQMNHGIIVDIQSPNGSPVPVQKGNSAVFKAKDAGRYVVHVTDLQPGAILTGSNGSLQEHALSLDPAHTKEVTVNVNAGETLFVQAELKKHKTYELKAHGENQAVFDMEMLNSEGIVLNQGHVSTMQVTTESDGIFYGKVRPDRQGGAITLSLLEVGLDMEHPINLRVGHSDQISPNEGSLYYKAAASPDNPLMVQAKGAVSYQLVKVSNEWVPPKESIGYYLDSYGGLTKDVPVPGHYVTNIDSSTSTLNGEPYTLNCTCVVKLSAPASSNLSLNVMDGSSKENAYAIEWVRREWKTGYKSNSVVGVFYQLTLEKGKDYTFVLNEQLTELSKKQLKLKEKISWTQEELKETMFVHPPQTIADAVIPADAKRKMTVFGPDGKEVLVDEKLTGTISFKAASTGIYVVELQSDVQGYATEIRINNAD</sequence>
<dbReference type="EMBL" id="JAGGKV010000001">
    <property type="protein sequence ID" value="MBP1960891.1"/>
    <property type="molecule type" value="Genomic_DNA"/>
</dbReference>
<evidence type="ECO:0000259" key="2">
    <source>
        <dbReference type="PROSITE" id="PS51272"/>
    </source>
</evidence>
<feature type="chain" id="PRO_5046936928" description="SLH domain-containing protein" evidence="1">
    <location>
        <begin position="28"/>
        <end position="659"/>
    </location>
</feature>
<dbReference type="InterPro" id="IPR051465">
    <property type="entry name" value="Cell_Envelope_Struct_Comp"/>
</dbReference>
<feature type="signal peptide" evidence="1">
    <location>
        <begin position="1"/>
        <end position="27"/>
    </location>
</feature>
<proteinExistence type="predicted"/>
<evidence type="ECO:0000313" key="4">
    <source>
        <dbReference type="Proteomes" id="UP001519344"/>
    </source>
</evidence>
<dbReference type="RefSeq" id="WP_209855619.1">
    <property type="nucleotide sequence ID" value="NZ_JAGGKV010000001.1"/>
</dbReference>
<keyword evidence="4" id="KW-1185">Reference proteome</keyword>
<comment type="caution">
    <text evidence="3">The sequence shown here is derived from an EMBL/GenBank/DDBJ whole genome shotgun (WGS) entry which is preliminary data.</text>
</comment>
<organism evidence="3 4">
    <name type="scientific">Paenibacillus aceris</name>
    <dbReference type="NCBI Taxonomy" id="869555"/>
    <lineage>
        <taxon>Bacteria</taxon>
        <taxon>Bacillati</taxon>
        <taxon>Bacillota</taxon>
        <taxon>Bacilli</taxon>
        <taxon>Bacillales</taxon>
        <taxon>Paenibacillaceae</taxon>
        <taxon>Paenibacillus</taxon>
    </lineage>
</organism>
<reference evidence="3 4" key="1">
    <citation type="submission" date="2021-03" db="EMBL/GenBank/DDBJ databases">
        <title>Genomic Encyclopedia of Type Strains, Phase IV (KMG-IV): sequencing the most valuable type-strain genomes for metagenomic binning, comparative biology and taxonomic classification.</title>
        <authorList>
            <person name="Goeker M."/>
        </authorList>
    </citation>
    <scope>NUCLEOTIDE SEQUENCE [LARGE SCALE GENOMIC DNA]</scope>
    <source>
        <strain evidence="3 4">DSM 24950</strain>
    </source>
</reference>
<gene>
    <name evidence="3" type="ORF">J2Z65_000085</name>
</gene>
<evidence type="ECO:0000256" key="1">
    <source>
        <dbReference type="SAM" id="SignalP"/>
    </source>
</evidence>
<evidence type="ECO:0000313" key="3">
    <source>
        <dbReference type="EMBL" id="MBP1960891.1"/>
    </source>
</evidence>